<proteinExistence type="predicted"/>
<name>A0ABX0JWM1_9PROT</name>
<dbReference type="PROSITE" id="PS00409">
    <property type="entry name" value="PROKAR_NTER_METHYL"/>
    <property type="match status" value="1"/>
</dbReference>
<dbReference type="RefSeq" id="WP_173569015.1">
    <property type="nucleotide sequence ID" value="NZ_WOSY01000003.1"/>
</dbReference>
<organism evidence="2 3">
    <name type="scientific">Acetobacter conturbans</name>
    <dbReference type="NCBI Taxonomy" id="1737472"/>
    <lineage>
        <taxon>Bacteria</taxon>
        <taxon>Pseudomonadati</taxon>
        <taxon>Pseudomonadota</taxon>
        <taxon>Alphaproteobacteria</taxon>
        <taxon>Acetobacterales</taxon>
        <taxon>Acetobacteraceae</taxon>
        <taxon>Acetobacter</taxon>
    </lineage>
</organism>
<keyword evidence="1" id="KW-0812">Transmembrane</keyword>
<reference evidence="2 3" key="1">
    <citation type="journal article" date="2020" name="Int. J. Syst. Evol. Microbiol.">
        <title>Novel acetic acid bacteria from cider fermentations: Acetobacter conturbans sp. nov. and Acetobacter fallax sp. nov.</title>
        <authorList>
            <person name="Sombolestani A.S."/>
            <person name="Cleenwerck I."/>
            <person name="Cnockaert M."/>
            <person name="Borremans W."/>
            <person name="Wieme A.D."/>
            <person name="De Vuyst L."/>
            <person name="Vandamme P."/>
        </authorList>
    </citation>
    <scope>NUCLEOTIDE SEQUENCE [LARGE SCALE GENOMIC DNA]</scope>
    <source>
        <strain evidence="2 3">LMG 1627</strain>
    </source>
</reference>
<dbReference type="Pfam" id="PF07963">
    <property type="entry name" value="N_methyl"/>
    <property type="match status" value="1"/>
</dbReference>
<feature type="transmembrane region" description="Helical" evidence="1">
    <location>
        <begin position="15"/>
        <end position="36"/>
    </location>
</feature>
<keyword evidence="1" id="KW-0472">Membrane</keyword>
<dbReference type="InterPro" id="IPR012902">
    <property type="entry name" value="N_methyl_site"/>
</dbReference>
<evidence type="ECO:0000313" key="3">
    <source>
        <dbReference type="Proteomes" id="UP000631653"/>
    </source>
</evidence>
<keyword evidence="3" id="KW-1185">Reference proteome</keyword>
<comment type="caution">
    <text evidence="2">The sequence shown here is derived from an EMBL/GenBank/DDBJ whole genome shotgun (WGS) entry which is preliminary data.</text>
</comment>
<sequence length="204" mass="23210">MSSPSHNQHDPAESGFTLLEILVVTLVFGLLATALWEGISVGTHGWASQQKFYESSTELVDMETALRRVIARAEPTDNDLPPAFGGLTDRLRLISWLPENGGYKHDIEAGLGLNAQHQLILRWRPFRRARCATDDPAFHEEILARNVRAITFSYYGRKEEIHGWQESWNQPGLPFLVKLHVDFMRTDLNWPDIYIRPLMAGTES</sequence>
<gene>
    <name evidence="2" type="ORF">GOB81_03535</name>
</gene>
<keyword evidence="1" id="KW-1133">Transmembrane helix</keyword>
<protein>
    <submittedName>
        <fullName evidence="2">Prepilin-type N-terminal cleavage/methylation domain-containing protein</fullName>
    </submittedName>
</protein>
<dbReference type="NCBIfam" id="TIGR02532">
    <property type="entry name" value="IV_pilin_GFxxxE"/>
    <property type="match status" value="1"/>
</dbReference>
<accession>A0ABX0JWM1</accession>
<evidence type="ECO:0000313" key="2">
    <source>
        <dbReference type="EMBL" id="NHN87704.1"/>
    </source>
</evidence>
<evidence type="ECO:0000256" key="1">
    <source>
        <dbReference type="SAM" id="Phobius"/>
    </source>
</evidence>
<dbReference type="EMBL" id="WOSY01000003">
    <property type="protein sequence ID" value="NHN87704.1"/>
    <property type="molecule type" value="Genomic_DNA"/>
</dbReference>
<dbReference type="Proteomes" id="UP000631653">
    <property type="component" value="Unassembled WGS sequence"/>
</dbReference>